<protein>
    <recommendedName>
        <fullName evidence="3">Glycoside hydrolase family 5 domain-containing protein</fullName>
    </recommendedName>
</protein>
<name>A0A1F5YP27_9BACT</name>
<gene>
    <name evidence="1" type="ORF">A2Z33_00880</name>
</gene>
<reference evidence="1 2" key="1">
    <citation type="journal article" date="2016" name="Nat. Commun.">
        <title>Thousands of microbial genomes shed light on interconnected biogeochemical processes in an aquifer system.</title>
        <authorList>
            <person name="Anantharaman K."/>
            <person name="Brown C.T."/>
            <person name="Hug L.A."/>
            <person name="Sharon I."/>
            <person name="Castelle C.J."/>
            <person name="Probst A.J."/>
            <person name="Thomas B.C."/>
            <person name="Singh A."/>
            <person name="Wilkins M.J."/>
            <person name="Karaoz U."/>
            <person name="Brodie E.L."/>
            <person name="Williams K.H."/>
            <person name="Hubbard S.S."/>
            <person name="Banfield J.F."/>
        </authorList>
    </citation>
    <scope>NUCLEOTIDE SEQUENCE [LARGE SCALE GENOMIC DNA]</scope>
</reference>
<evidence type="ECO:0000313" key="2">
    <source>
        <dbReference type="Proteomes" id="UP000178448"/>
    </source>
</evidence>
<dbReference type="EMBL" id="MFJD01000009">
    <property type="protein sequence ID" value="OGG01803.1"/>
    <property type="molecule type" value="Genomic_DNA"/>
</dbReference>
<dbReference type="AlphaFoldDB" id="A0A1F5YP27"/>
<organism evidence="1 2">
    <name type="scientific">Candidatus Gottesmanbacteria bacterium RBG_16_52_11</name>
    <dbReference type="NCBI Taxonomy" id="1798374"/>
    <lineage>
        <taxon>Bacteria</taxon>
        <taxon>Candidatus Gottesmaniibacteriota</taxon>
    </lineage>
</organism>
<dbReference type="Gene3D" id="3.20.20.80">
    <property type="entry name" value="Glycosidases"/>
    <property type="match status" value="1"/>
</dbReference>
<proteinExistence type="predicted"/>
<evidence type="ECO:0000313" key="1">
    <source>
        <dbReference type="EMBL" id="OGG01803.1"/>
    </source>
</evidence>
<dbReference type="SUPFAM" id="SSF51445">
    <property type="entry name" value="(Trans)glycosidases"/>
    <property type="match status" value="1"/>
</dbReference>
<dbReference type="InterPro" id="IPR017853">
    <property type="entry name" value="GH"/>
</dbReference>
<sequence>MKSILNIASLILIFIFICRFAAGLTYAKYDPLSVPNNRFGIHVADMNDIGEAAKLVNSSGGDWGYVTFVIAETDRKRDSWQQIFNELRRQHLIPIVRLATRVENSVWTIPGESAAGQWTDFLSSLNWPTENRYVVIFNEPNHSKEWGGKVDPEGYARIFTDIAESLKKSSEDFFILPAALDMSAASDASSMDAVSFLERALSERPQIISLLDGWNSHSYPNPGFSGSPGARGRGTIAGFDWELSHLEQLGLDRDLPVFITETGWEHSEGLVRNPKLLPPVRIGEYIRNAATGIWRDPRIVMLSPFLLNYQDSPFDHFSWRKPGAAGYYEHFDAYQSLEKSVGKPQQRESYELEQDFLPDLLVAGSKYVLSSQITNHGQAIVDMEDGYSIGIADPNNDIILASVSMPQIEPGEQRIAVGRILTGAVIGARMVRVGIVHDNRLTALEEKIVNVVPPPSAALRIMLGWTEPSRTFSADVNVYDTDKRLIGAYNSIPVTAGQIRIDRLTDIIPGNTYGIEVRIPGYLLSVKRQILTRDNTLVEMPRMLPIDFDLNGSFGAGDILEAIRQPRDAVRVFTGS</sequence>
<dbReference type="Proteomes" id="UP000178448">
    <property type="component" value="Unassembled WGS sequence"/>
</dbReference>
<accession>A0A1F5YP27</accession>
<evidence type="ECO:0008006" key="3">
    <source>
        <dbReference type="Google" id="ProtNLM"/>
    </source>
</evidence>
<comment type="caution">
    <text evidence="1">The sequence shown here is derived from an EMBL/GenBank/DDBJ whole genome shotgun (WGS) entry which is preliminary data.</text>
</comment>